<comment type="caution">
    <text evidence="1">The sequence shown here is derived from an EMBL/GenBank/DDBJ whole genome shotgun (WGS) entry which is preliminary data.</text>
</comment>
<dbReference type="RefSeq" id="WP_155864329.1">
    <property type="nucleotide sequence ID" value="NZ_WFIY01000004.1"/>
</dbReference>
<organism evidence="1 2">
    <name type="scientific">Acidianus infernus</name>
    <dbReference type="NCBI Taxonomy" id="12915"/>
    <lineage>
        <taxon>Archaea</taxon>
        <taxon>Thermoproteota</taxon>
        <taxon>Thermoprotei</taxon>
        <taxon>Sulfolobales</taxon>
        <taxon>Sulfolobaceae</taxon>
        <taxon>Acidianus</taxon>
    </lineage>
</organism>
<dbReference type="Proteomes" id="UP000440125">
    <property type="component" value="Unassembled WGS sequence"/>
</dbReference>
<reference evidence="1 2" key="1">
    <citation type="submission" date="2019-10" db="EMBL/GenBank/DDBJ databases">
        <title>Genome Sequences from Six Type Strain Members of the Archaeal Family Sulfolobaceae: Acidianus ambivalens, Acidianus infernus, Metallosphaera prunae, Stygiolobus azoricus, Sulfolobus metallicus, and Sulfurisphaera ohwakuensis.</title>
        <authorList>
            <person name="Counts J.A."/>
            <person name="Kelly R.M."/>
        </authorList>
    </citation>
    <scope>NUCLEOTIDE SEQUENCE [LARGE SCALE GENOMIC DNA]</scope>
    <source>
        <strain evidence="1 2">DSM 3191</strain>
    </source>
</reference>
<evidence type="ECO:0000313" key="2">
    <source>
        <dbReference type="Proteomes" id="UP000440125"/>
    </source>
</evidence>
<proteinExistence type="predicted"/>
<dbReference type="EMBL" id="WFIY01000004">
    <property type="protein sequence ID" value="MUM65948.1"/>
    <property type="molecule type" value="Genomic_DNA"/>
</dbReference>
<evidence type="ECO:0000313" key="1">
    <source>
        <dbReference type="EMBL" id="MUM65948.1"/>
    </source>
</evidence>
<accession>A0A6A9QPX8</accession>
<keyword evidence="2" id="KW-1185">Reference proteome</keyword>
<gene>
    <name evidence="1" type="ORF">D1867_12055</name>
</gene>
<dbReference type="AlphaFoldDB" id="A0A6A9QPX8"/>
<name>A0A6A9QPX8_ACIIN</name>
<sequence>MFPTSLPPDLNYALMEIKQKIINYAIESEKENREIRCIFFYVKYSKGIEEICVKGEEGRVKAEPLYEELYNRITEYDKYRGKVSEIILEFHTRPTSTSSLKKLYGDLTEDEIIAMKKIDSTFSPQDLAPTIFSYMSVKETLDVEIKYTSVAAYIAEENKVYFTYLDVRKLMKEAAGKIGVQEIRTVEDIRRFGTYMQNNFANKAAEVMEKIVKAPKDEKDKYIRELEKIVLRLESEFTIGSTSFSS</sequence>
<protein>
    <submittedName>
        <fullName evidence="1">Uncharacterized protein</fullName>
    </submittedName>
</protein>